<feature type="transmembrane region" description="Helical" evidence="2">
    <location>
        <begin position="121"/>
        <end position="138"/>
    </location>
</feature>
<feature type="transmembrane region" description="Helical" evidence="2">
    <location>
        <begin position="918"/>
        <end position="942"/>
    </location>
</feature>
<evidence type="ECO:0000256" key="1">
    <source>
        <dbReference type="SAM" id="MobiDB-lite"/>
    </source>
</evidence>
<evidence type="ECO:0000256" key="2">
    <source>
        <dbReference type="SAM" id="Phobius"/>
    </source>
</evidence>
<evidence type="ECO:0000259" key="3">
    <source>
        <dbReference type="Pfam" id="PF02714"/>
    </source>
</evidence>
<dbReference type="PANTHER" id="PTHR13018">
    <property type="entry name" value="PROBABLE MEMBRANE PROTEIN DUF221-RELATED"/>
    <property type="match status" value="1"/>
</dbReference>
<dbReference type="GO" id="GO:0005886">
    <property type="term" value="C:plasma membrane"/>
    <property type="evidence" value="ECO:0007669"/>
    <property type="project" value="TreeGrafter"/>
</dbReference>
<keyword evidence="5" id="KW-1185">Reference proteome</keyword>
<feature type="transmembrane region" description="Helical" evidence="2">
    <location>
        <begin position="260"/>
        <end position="283"/>
    </location>
</feature>
<feature type="transmembrane region" description="Helical" evidence="2">
    <location>
        <begin position="1146"/>
        <end position="1168"/>
    </location>
</feature>
<dbReference type="GO" id="GO:0005227">
    <property type="term" value="F:calcium-activated cation channel activity"/>
    <property type="evidence" value="ECO:0007669"/>
    <property type="project" value="InterPro"/>
</dbReference>
<dbReference type="Pfam" id="PF02714">
    <property type="entry name" value="RSN1_7TM"/>
    <property type="match status" value="1"/>
</dbReference>
<feature type="transmembrane region" description="Helical" evidence="2">
    <location>
        <begin position="999"/>
        <end position="1020"/>
    </location>
</feature>
<accession>A0AAD2G6V8</accession>
<dbReference type="PANTHER" id="PTHR13018:SF5">
    <property type="entry name" value="RE44586P"/>
    <property type="match status" value="1"/>
</dbReference>
<protein>
    <recommendedName>
        <fullName evidence="3">CSC1/OSCA1-like 7TM region domain-containing protein</fullName>
    </recommendedName>
</protein>
<organism evidence="4 5">
    <name type="scientific">Cylindrotheca closterium</name>
    <dbReference type="NCBI Taxonomy" id="2856"/>
    <lineage>
        <taxon>Eukaryota</taxon>
        <taxon>Sar</taxon>
        <taxon>Stramenopiles</taxon>
        <taxon>Ochrophyta</taxon>
        <taxon>Bacillariophyta</taxon>
        <taxon>Bacillariophyceae</taxon>
        <taxon>Bacillariophycidae</taxon>
        <taxon>Bacillariales</taxon>
        <taxon>Bacillariaceae</taxon>
        <taxon>Cylindrotheca</taxon>
    </lineage>
</organism>
<dbReference type="EMBL" id="CAKOGP040002191">
    <property type="protein sequence ID" value="CAJ1964498.1"/>
    <property type="molecule type" value="Genomic_DNA"/>
</dbReference>
<name>A0AAD2G6V8_9STRA</name>
<dbReference type="Proteomes" id="UP001295423">
    <property type="component" value="Unassembled WGS sequence"/>
</dbReference>
<feature type="transmembrane region" description="Helical" evidence="2">
    <location>
        <begin position="6"/>
        <end position="31"/>
    </location>
</feature>
<feature type="region of interest" description="Disordered" evidence="1">
    <location>
        <begin position="315"/>
        <end position="347"/>
    </location>
</feature>
<evidence type="ECO:0000313" key="4">
    <source>
        <dbReference type="EMBL" id="CAJ1964498.1"/>
    </source>
</evidence>
<feature type="transmembrane region" description="Helical" evidence="2">
    <location>
        <begin position="1117"/>
        <end position="1140"/>
    </location>
</feature>
<keyword evidence="2" id="KW-0472">Membrane</keyword>
<keyword evidence="2" id="KW-1133">Transmembrane helix</keyword>
<feature type="domain" description="CSC1/OSCA1-like 7TM region" evidence="3">
    <location>
        <begin position="867"/>
        <end position="1139"/>
    </location>
</feature>
<reference evidence="4" key="1">
    <citation type="submission" date="2023-08" db="EMBL/GenBank/DDBJ databases">
        <authorList>
            <person name="Audoor S."/>
            <person name="Bilcke G."/>
        </authorList>
    </citation>
    <scope>NUCLEOTIDE SEQUENCE</scope>
</reference>
<feature type="compositionally biased region" description="Polar residues" evidence="1">
    <location>
        <begin position="317"/>
        <end position="334"/>
    </location>
</feature>
<gene>
    <name evidence="4" type="ORF">CYCCA115_LOCUS20659</name>
</gene>
<dbReference type="InterPro" id="IPR003864">
    <property type="entry name" value="CSC1/OSCA1-like_7TM"/>
</dbReference>
<dbReference type="InterPro" id="IPR045122">
    <property type="entry name" value="Csc1-like"/>
</dbReference>
<feature type="transmembrane region" description="Helical" evidence="2">
    <location>
        <begin position="865"/>
        <end position="883"/>
    </location>
</feature>
<feature type="region of interest" description="Disordered" evidence="1">
    <location>
        <begin position="1275"/>
        <end position="1298"/>
    </location>
</feature>
<evidence type="ECO:0000313" key="5">
    <source>
        <dbReference type="Proteomes" id="UP001295423"/>
    </source>
</evidence>
<keyword evidence="2" id="KW-0812">Transmembrane</keyword>
<proteinExistence type="predicted"/>
<comment type="caution">
    <text evidence="4">The sequence shown here is derived from an EMBL/GenBank/DDBJ whole genome shotgun (WGS) entry which is preliminary data.</text>
</comment>
<feature type="transmembrane region" description="Helical" evidence="2">
    <location>
        <begin position="962"/>
        <end position="987"/>
    </location>
</feature>
<sequence length="1298" mass="146588">MPATTLTAILVTLLGGTGVLLLCILAFQYALLTQNPKIAPRCTARPPETISNRWAERNDPLHAQHRCGGNWVRWVMGLSEATLLHGVPGTGTRKGGVEGSLLYVTLDCIVLIRFHRLGRKVSTLATVLCIFVLMPLYITTPQPRHLVPGMLEVPSFSHASAIEEGNASWSSLNNLIDCTRDYTTNMLSCNNSTWFLEKEQNRLQHEQQRNFYRRTTMGNVPNLYFFRREQSQHRFHQEQISKTTVNATLDLSDQVPDDAIVFRLRAAVLVVWLVTIYSFYLLTKEWTEMVSLRRIWYLEQRKWVRDTSVAALPTPKAFQSNTTPSKSKNFSGGSTDEESVTTEKRNFDRRRMSISQIPMAESEWYRGFSNLQYNGDSFDEDEESRHIDNDHLQLKDREAWIPHPEQPDTPPNIEPYSVLIGPLPKVTRFAPNDGDISPFHLKEEESNSDLPYPQQLLLNSIIHQLEGELPHEPGYSSPICAVTVVPTAKEVGPVWMVWYDTLKKLRRLLFIRKQMKNLGYLVDEDLLGSEVHSDMQGSAIMTETSESADDKKSPNLYMEEVFGTYLLDDDWIETAQTKLGPEQLAVYSRELAQAAAPCCPYGCFEGQVRGANLTRLKQLHEQQILILADAKEELQRIQKDFMFQPTLLDDGDDLLFREDDIGDGEGLSLLRPSSDNYLSDGHRNSSMSGNGVIARKRSFAARCLSRGRIFEGDEEEDDAIGTVEMVAAGSAANRTISPTSTRRQRSKKGLRWVLNLVNRIPFQQMFDQFSFHVMELLRTYKSPASWKGLFFRCWKNWDHEDPYVIVTFTSRRAAAAARQSLSSSGVELNDIPVAPLADAGALRLLPFRFFCRPVTVTVNAFQKGFRWSMVFGFLVLMCIFYTIPLTRAANRLDPDTIAYLFPQHDKIKSTTGVSLPDLLSGLTTSIIWSLFFMLCPQVFKLVAYFGSNATSLAQAERCAHQYFWWFMLFTAFAGPMLAYWVLGAIYYKDDSLQGGLRKMLLAIAGTTPTTIAATWINWIIYRFTIILPINFLLQFNTFMFACLGCNCCSRLTIGGGPGGPTPYRLFIDSGVVLMCCVALSPASPLVAPASLAYFALLEPLLRRNSIFVYRQRYDDGGMRWIFVFDMIISLLIVGQLLLSLQMVLKTAYGCSFISALSIPTTLSFQWNVKKRYKPSFMNTALLRTNLLDGKETLDEMTIERREEHRRYLVDAHRAAYIPACLSGTVCQEALTAAPAVVIKDRIIDSRGSEDSHALREIASAVFPIPIAVDTSTSSNDRLVARKRGSGDGVPHTRERKKA</sequence>